<dbReference type="OrthoDB" id="4775411at2"/>
<sequence>MVAHVVVIGAGVYGAAVSASLTRRGARVTVVDAGAPGGGTSGATFSWVNSCGKQPRAYHDLNVAGMHAHRESGGDWFHEGGNLEWADGAGIESLRHKVTGVLDYGYEAHWLGRAEALRLEPDIDPAVLPDDGIAFFPQEGWVEPTRMVAHLLSGIEVIRDAVVGFDVRGDRVRSVRLAAGQEIAADAVVNCAGPRAADVAGFAGLHLPMCNKTGVLVYTSPVAVSIARVIHAPQVHMRPDGGGRLLLHNEDLDVGQMLTAARAVYPGLRDGDVESVRAGERPIPADRLPVLGRVLSLPNFHFAVSHSGVTLSVYAGEQVAAEVLGEDRDDVLRPFRFERF</sequence>
<accession>A0A0N9I6X6</accession>
<evidence type="ECO:0000259" key="2">
    <source>
        <dbReference type="Pfam" id="PF01266"/>
    </source>
</evidence>
<organism evidence="3 4">
    <name type="scientific">Kibdelosporangium phytohabitans</name>
    <dbReference type="NCBI Taxonomy" id="860235"/>
    <lineage>
        <taxon>Bacteria</taxon>
        <taxon>Bacillati</taxon>
        <taxon>Actinomycetota</taxon>
        <taxon>Actinomycetes</taxon>
        <taxon>Pseudonocardiales</taxon>
        <taxon>Pseudonocardiaceae</taxon>
        <taxon>Kibdelosporangium</taxon>
    </lineage>
</organism>
<dbReference type="Gene3D" id="3.50.50.60">
    <property type="entry name" value="FAD/NAD(P)-binding domain"/>
    <property type="match status" value="1"/>
</dbReference>
<dbReference type="PANTHER" id="PTHR13847:SF289">
    <property type="entry name" value="GLYCINE OXIDASE"/>
    <property type="match status" value="1"/>
</dbReference>
<dbReference type="InterPro" id="IPR006076">
    <property type="entry name" value="FAD-dep_OxRdtase"/>
</dbReference>
<keyword evidence="4" id="KW-1185">Reference proteome</keyword>
<dbReference type="Proteomes" id="UP000063699">
    <property type="component" value="Chromosome"/>
</dbReference>
<dbReference type="STRING" id="860235.AOZ06_08740"/>
<reference evidence="3 4" key="1">
    <citation type="submission" date="2015-07" db="EMBL/GenBank/DDBJ databases">
        <title>Genome sequencing of Kibdelosporangium phytohabitans.</title>
        <authorList>
            <person name="Qin S."/>
            <person name="Xing K."/>
        </authorList>
    </citation>
    <scope>NUCLEOTIDE SEQUENCE [LARGE SCALE GENOMIC DNA]</scope>
    <source>
        <strain evidence="3 4">KLBMP1111</strain>
    </source>
</reference>
<dbReference type="PANTHER" id="PTHR13847">
    <property type="entry name" value="SARCOSINE DEHYDROGENASE-RELATED"/>
    <property type="match status" value="1"/>
</dbReference>
<evidence type="ECO:0000256" key="1">
    <source>
        <dbReference type="ARBA" id="ARBA00023002"/>
    </source>
</evidence>
<proteinExistence type="predicted"/>
<dbReference type="Gene3D" id="3.30.9.10">
    <property type="entry name" value="D-Amino Acid Oxidase, subunit A, domain 2"/>
    <property type="match status" value="1"/>
</dbReference>
<name>A0A0N9I6X6_9PSEU</name>
<gene>
    <name evidence="3" type="ORF">AOZ06_08740</name>
</gene>
<dbReference type="KEGG" id="kphy:AOZ06_08740"/>
<dbReference type="AlphaFoldDB" id="A0A0N9I6X6"/>
<keyword evidence="1" id="KW-0560">Oxidoreductase</keyword>
<dbReference type="GO" id="GO:0005737">
    <property type="term" value="C:cytoplasm"/>
    <property type="evidence" value="ECO:0007669"/>
    <property type="project" value="TreeGrafter"/>
</dbReference>
<dbReference type="InterPro" id="IPR036188">
    <property type="entry name" value="FAD/NAD-bd_sf"/>
</dbReference>
<dbReference type="GO" id="GO:0016491">
    <property type="term" value="F:oxidoreductase activity"/>
    <property type="evidence" value="ECO:0007669"/>
    <property type="project" value="UniProtKB-KW"/>
</dbReference>
<dbReference type="Pfam" id="PF01266">
    <property type="entry name" value="DAO"/>
    <property type="match status" value="1"/>
</dbReference>
<evidence type="ECO:0000313" key="3">
    <source>
        <dbReference type="EMBL" id="ALG14641.1"/>
    </source>
</evidence>
<protein>
    <submittedName>
        <fullName evidence="3">FAD-dependent oxidoreductase</fullName>
    </submittedName>
</protein>
<evidence type="ECO:0000313" key="4">
    <source>
        <dbReference type="Proteomes" id="UP000063699"/>
    </source>
</evidence>
<dbReference type="EMBL" id="CP012752">
    <property type="protein sequence ID" value="ALG14641.1"/>
    <property type="molecule type" value="Genomic_DNA"/>
</dbReference>
<feature type="domain" description="FAD dependent oxidoreductase" evidence="2">
    <location>
        <begin position="4"/>
        <end position="321"/>
    </location>
</feature>
<dbReference type="SUPFAM" id="SSF51905">
    <property type="entry name" value="FAD/NAD(P)-binding domain"/>
    <property type="match status" value="1"/>
</dbReference>